<keyword evidence="1" id="KW-0614">Plasmid</keyword>
<gene>
    <name evidence="1" type="ORF">pMF1.10</name>
</gene>
<reference evidence="1" key="1">
    <citation type="journal article" date="2008" name="Appl. Environ. Microbiol.">
        <title>Discovery of the autonomously replicating plasmid pMF1 from Myxococcus fulvus and development of a gene cloning system in Myxococcus xanthus.</title>
        <authorList>
            <person name="Zhao J.Y."/>
            <person name="Zhong L."/>
            <person name="Shen M.J."/>
            <person name="Xia Z.J."/>
            <person name="Cheng Q.X."/>
            <person name="Sun X."/>
            <person name="Zhao G.P."/>
            <person name="Li Y.Z."/>
            <person name="Qin Z.J."/>
        </authorList>
    </citation>
    <scope>NUCLEOTIDE SEQUENCE</scope>
    <source>
        <strain evidence="1">124B02</strain>
        <plasmid evidence="1">pMF1</plasmid>
    </source>
</reference>
<protein>
    <submittedName>
        <fullName evidence="1">Uncharacterized protein</fullName>
    </submittedName>
</protein>
<dbReference type="AlphaFoldDB" id="B0YR19"/>
<organism evidence="1">
    <name type="scientific">Myxococcus fulvus</name>
    <dbReference type="NCBI Taxonomy" id="33"/>
    <lineage>
        <taxon>Bacteria</taxon>
        <taxon>Pseudomonadati</taxon>
        <taxon>Myxococcota</taxon>
        <taxon>Myxococcia</taxon>
        <taxon>Myxococcales</taxon>
        <taxon>Cystobacterineae</taxon>
        <taxon>Myxococcaceae</taxon>
        <taxon>Myxococcus</taxon>
    </lineage>
</organism>
<evidence type="ECO:0000313" key="1">
    <source>
        <dbReference type="EMBL" id="ABX46793.1"/>
    </source>
</evidence>
<dbReference type="RefSeq" id="WP_012290004.1">
    <property type="nucleotide sequence ID" value="NC_010372.1"/>
</dbReference>
<proteinExistence type="predicted"/>
<geneLocation type="plasmid" evidence="1">
    <name>pMF1</name>
</geneLocation>
<dbReference type="EMBL" id="EU137666">
    <property type="protein sequence ID" value="ABX46793.1"/>
    <property type="molecule type" value="Genomic_DNA"/>
</dbReference>
<sequence>MAIIPNAVKTKGAGVFVAAGGRGRGFRVEPAGVYPVPTFPVLVRMHVDANGTKRDLLTSTAGTRWPDHGFVKLELEAGDAMEWTVTVYETNSDWDENPPTQLATVRNLSPGSVPTGPVALSVVAMRPTFLPAGVMTGGVTELRSTTMAVPCLVEGPTGAAWPLKAASDGRLLVSTVPTPSVVALGSGIVTRNPGAGLAEEVLGAPIDTSAYRGGVVLRIGRVAMNGGTTPTVRCSIRSLKQSMFSGVLTDFVAATYPGAEVSTGGAGELTVGLQMHSTTTDGARTISGYVMRAQPVLTFTGGPIGYEVPWELWGLP</sequence>
<name>B0YR19_MYXFU</name>
<accession>B0YR19</accession>